<accession>A0AA88N068</accession>
<feature type="region of interest" description="Disordered" evidence="1">
    <location>
        <begin position="162"/>
        <end position="181"/>
    </location>
</feature>
<keyword evidence="2" id="KW-1133">Transmembrane helix</keyword>
<dbReference type="AlphaFoldDB" id="A0AA88N068"/>
<protein>
    <submittedName>
        <fullName evidence="3">Uncharacterized protein</fullName>
    </submittedName>
</protein>
<dbReference type="Proteomes" id="UP001187315">
    <property type="component" value="Unassembled WGS sequence"/>
</dbReference>
<evidence type="ECO:0000256" key="1">
    <source>
        <dbReference type="SAM" id="MobiDB-lite"/>
    </source>
</evidence>
<sequence>MHLTYQQVASDSVPVSSLILYSLHHISSSRTYQCSVSGDQVGMSVVLIVIVVLQQLIYINICSCYQLLPSHHAPQTCFPFLLACCLITGIINTTTNNIITSTININTTTSNTTNIISTIINTTTNIITSTININTTTNSNININTTNHINDNINTTTYTTISTPPPTTSTPQTTSMFNIKH</sequence>
<keyword evidence="2" id="KW-0812">Transmembrane</keyword>
<gene>
    <name evidence="3" type="ORF">Q7C36_010998</name>
</gene>
<proteinExistence type="predicted"/>
<feature type="transmembrane region" description="Helical" evidence="2">
    <location>
        <begin position="45"/>
        <end position="68"/>
    </location>
</feature>
<keyword evidence="2" id="KW-0472">Membrane</keyword>
<name>A0AA88N068_TACVA</name>
<evidence type="ECO:0000313" key="3">
    <source>
        <dbReference type="EMBL" id="KAK2846144.1"/>
    </source>
</evidence>
<reference evidence="3" key="1">
    <citation type="submission" date="2023-08" db="EMBL/GenBank/DDBJ databases">
        <title>Pelteobagrus vachellii genome.</title>
        <authorList>
            <person name="Liu H."/>
        </authorList>
    </citation>
    <scope>NUCLEOTIDE SEQUENCE</scope>
    <source>
        <strain evidence="3">PRFRI_2022a</strain>
        <tissue evidence="3">Muscle</tissue>
    </source>
</reference>
<organism evidence="3 4">
    <name type="scientific">Tachysurus vachellii</name>
    <name type="common">Darkbarbel catfish</name>
    <name type="synonym">Pelteobagrus vachellii</name>
    <dbReference type="NCBI Taxonomy" id="175792"/>
    <lineage>
        <taxon>Eukaryota</taxon>
        <taxon>Metazoa</taxon>
        <taxon>Chordata</taxon>
        <taxon>Craniata</taxon>
        <taxon>Vertebrata</taxon>
        <taxon>Euteleostomi</taxon>
        <taxon>Actinopterygii</taxon>
        <taxon>Neopterygii</taxon>
        <taxon>Teleostei</taxon>
        <taxon>Ostariophysi</taxon>
        <taxon>Siluriformes</taxon>
        <taxon>Bagridae</taxon>
        <taxon>Tachysurus</taxon>
    </lineage>
</organism>
<comment type="caution">
    <text evidence="3">The sequence shown here is derived from an EMBL/GenBank/DDBJ whole genome shotgun (WGS) entry which is preliminary data.</text>
</comment>
<feature type="transmembrane region" description="Helical" evidence="2">
    <location>
        <begin position="80"/>
        <end position="99"/>
    </location>
</feature>
<keyword evidence="4" id="KW-1185">Reference proteome</keyword>
<evidence type="ECO:0000313" key="4">
    <source>
        <dbReference type="Proteomes" id="UP001187315"/>
    </source>
</evidence>
<evidence type="ECO:0000256" key="2">
    <source>
        <dbReference type="SAM" id="Phobius"/>
    </source>
</evidence>
<dbReference type="EMBL" id="JAVHJS010000010">
    <property type="protein sequence ID" value="KAK2846144.1"/>
    <property type="molecule type" value="Genomic_DNA"/>
</dbReference>